<keyword evidence="3" id="KW-1185">Reference proteome</keyword>
<protein>
    <submittedName>
        <fullName evidence="2">Uncharacterized protein</fullName>
    </submittedName>
</protein>
<gene>
    <name evidence="2" type="ORF">TCIL3000_0_18340</name>
</gene>
<feature type="region of interest" description="Disordered" evidence="1">
    <location>
        <begin position="41"/>
        <end position="63"/>
    </location>
</feature>
<comment type="caution">
    <text evidence="2">The sequence shown here is derived from an EMBL/GenBank/DDBJ whole genome shotgun (WGS) entry which is preliminary data.</text>
</comment>
<accession>F9WI09</accession>
<dbReference type="EMBL" id="CAEQ01002510">
    <property type="protein sequence ID" value="CCD16954.1"/>
    <property type="molecule type" value="Genomic_DNA"/>
</dbReference>
<evidence type="ECO:0000313" key="2">
    <source>
        <dbReference type="EMBL" id="CCD16954.1"/>
    </source>
</evidence>
<reference evidence="3" key="1">
    <citation type="submission" date="2011-07" db="EMBL/GenBank/DDBJ databases">
        <title>Divergent evolution of antigenic variation in African trypanosomes.</title>
        <authorList>
            <person name="Jackson A.P."/>
            <person name="Berry A."/>
            <person name="Allison H.C."/>
            <person name="Burton P."/>
            <person name="Anderson J."/>
            <person name="Aslett M."/>
            <person name="Brown R."/>
            <person name="Corton N."/>
            <person name="Harris D."/>
            <person name="Hauser H."/>
            <person name="Gamble J."/>
            <person name="Gilderthorp R."/>
            <person name="McQuillan J."/>
            <person name="Quail M.A."/>
            <person name="Sanders M."/>
            <person name="Van Tonder A."/>
            <person name="Ginger M.L."/>
            <person name="Donelson J.E."/>
            <person name="Field M.C."/>
            <person name="Barry J.D."/>
            <person name="Berriman M."/>
            <person name="Hertz-Fowler C."/>
        </authorList>
    </citation>
    <scope>NUCLEOTIDE SEQUENCE [LARGE SCALE GENOMIC DNA]</scope>
    <source>
        <strain evidence="3">IL3000</strain>
    </source>
</reference>
<evidence type="ECO:0000256" key="1">
    <source>
        <dbReference type="SAM" id="MobiDB-lite"/>
    </source>
</evidence>
<dbReference type="Proteomes" id="UP000000702">
    <property type="component" value="Unassembled WGS sequence"/>
</dbReference>
<reference evidence="2 3" key="2">
    <citation type="journal article" date="2012" name="Proc. Natl. Acad. Sci. U.S.A.">
        <title>Antigenic diversity is generated by distinct evolutionary mechanisms in African trypanosome species.</title>
        <authorList>
            <person name="Jackson A.P."/>
            <person name="Berry A."/>
            <person name="Aslett M."/>
            <person name="Allison H.C."/>
            <person name="Burton P."/>
            <person name="Vavrova-Anderson J."/>
            <person name="Brown R."/>
            <person name="Browne H."/>
            <person name="Corton N."/>
            <person name="Hauser H."/>
            <person name="Gamble J."/>
            <person name="Gilderthorp R."/>
            <person name="Marcello L."/>
            <person name="McQuillan J."/>
            <person name="Otto T.D."/>
            <person name="Quail M.A."/>
            <person name="Sanders M.J."/>
            <person name="van Tonder A."/>
            <person name="Ginger M.L."/>
            <person name="Field M.C."/>
            <person name="Barry J.D."/>
            <person name="Hertz-Fowler C."/>
            <person name="Berriman M."/>
        </authorList>
    </citation>
    <scope>NUCLEOTIDE SEQUENCE [LARGE SCALE GENOMIC DNA]</scope>
    <source>
        <strain evidence="2 3">IL3000</strain>
    </source>
</reference>
<organism evidence="2 3">
    <name type="scientific">Trypanosoma congolense (strain IL3000)</name>
    <dbReference type="NCBI Taxonomy" id="1068625"/>
    <lineage>
        <taxon>Eukaryota</taxon>
        <taxon>Discoba</taxon>
        <taxon>Euglenozoa</taxon>
        <taxon>Kinetoplastea</taxon>
        <taxon>Metakinetoplastina</taxon>
        <taxon>Trypanosomatida</taxon>
        <taxon>Trypanosomatidae</taxon>
        <taxon>Trypanosoma</taxon>
        <taxon>Nannomonas</taxon>
    </lineage>
</organism>
<name>F9WI09_TRYCI</name>
<evidence type="ECO:0000313" key="3">
    <source>
        <dbReference type="Proteomes" id="UP000000702"/>
    </source>
</evidence>
<proteinExistence type="predicted"/>
<dbReference type="AlphaFoldDB" id="F9WI09"/>
<sequence length="117" mass="14278">MRKYKKITAYTNGTWSCYFNFMSRQSGSIVNELLNILTKRKSRKRLQHAPRPRRRGLDRMSSLKHRRFQTAVRGKEHVYIRKTAQVNTMKLQVRKHSCRRLSLFFYKKKTERERTNR</sequence>